<evidence type="ECO:0000313" key="2">
    <source>
        <dbReference type="Proteomes" id="UP000298663"/>
    </source>
</evidence>
<sequence length="157" mass="17769">MPIGTDVKQYLAVDLRFSKLAASRKVDGILVIGRLFKTIRLGKLRSHKSPNRYWECSASTSVLAYSFEMYEGRSGAPRQLIVQSGLLGGRTFSDQEILHAELMKWWLPYIYGRFDFLNAPQHGLEEIFQHSNVISKRGGSHLSNLCKLRGCNALHSI</sequence>
<accession>A0A4U8UVS5</accession>
<organism evidence="1 2">
    <name type="scientific">Steinernema carpocapsae</name>
    <name type="common">Entomopathogenic nematode</name>
    <dbReference type="NCBI Taxonomy" id="34508"/>
    <lineage>
        <taxon>Eukaryota</taxon>
        <taxon>Metazoa</taxon>
        <taxon>Ecdysozoa</taxon>
        <taxon>Nematoda</taxon>
        <taxon>Chromadorea</taxon>
        <taxon>Rhabditida</taxon>
        <taxon>Tylenchina</taxon>
        <taxon>Panagrolaimomorpha</taxon>
        <taxon>Strongyloidoidea</taxon>
        <taxon>Steinernematidae</taxon>
        <taxon>Steinernema</taxon>
    </lineage>
</organism>
<name>A0A4U8UVS5_STECR</name>
<dbReference type="AlphaFoldDB" id="A0A4U8UVS5"/>
<dbReference type="EMBL" id="AZBU02000001">
    <property type="protein sequence ID" value="TMS37441.1"/>
    <property type="molecule type" value="Genomic_DNA"/>
</dbReference>
<reference evidence="1 2" key="2">
    <citation type="journal article" date="2019" name="G3 (Bethesda)">
        <title>Hybrid Assembly of the Genome of the Entomopathogenic Nematode Steinernema carpocapsae Identifies the X-Chromosome.</title>
        <authorList>
            <person name="Serra L."/>
            <person name="Macchietto M."/>
            <person name="Macias-Munoz A."/>
            <person name="McGill C.J."/>
            <person name="Rodriguez I.M."/>
            <person name="Rodriguez B."/>
            <person name="Murad R."/>
            <person name="Mortazavi A."/>
        </authorList>
    </citation>
    <scope>NUCLEOTIDE SEQUENCE [LARGE SCALE GENOMIC DNA]</scope>
    <source>
        <strain evidence="1 2">ALL</strain>
    </source>
</reference>
<comment type="caution">
    <text evidence="1">The sequence shown here is derived from an EMBL/GenBank/DDBJ whole genome shotgun (WGS) entry which is preliminary data.</text>
</comment>
<proteinExistence type="predicted"/>
<reference evidence="1 2" key="1">
    <citation type="journal article" date="2015" name="Genome Biol.">
        <title>Comparative genomics of Steinernema reveals deeply conserved gene regulatory networks.</title>
        <authorList>
            <person name="Dillman A.R."/>
            <person name="Macchietto M."/>
            <person name="Porter C.F."/>
            <person name="Rogers A."/>
            <person name="Williams B."/>
            <person name="Antoshechkin I."/>
            <person name="Lee M.M."/>
            <person name="Goodwin Z."/>
            <person name="Lu X."/>
            <person name="Lewis E.E."/>
            <person name="Goodrich-Blair H."/>
            <person name="Stock S.P."/>
            <person name="Adams B.J."/>
            <person name="Sternberg P.W."/>
            <person name="Mortazavi A."/>
        </authorList>
    </citation>
    <scope>NUCLEOTIDE SEQUENCE [LARGE SCALE GENOMIC DNA]</scope>
    <source>
        <strain evidence="1 2">ALL</strain>
    </source>
</reference>
<evidence type="ECO:0000313" key="1">
    <source>
        <dbReference type="EMBL" id="TMS37441.1"/>
    </source>
</evidence>
<protein>
    <submittedName>
        <fullName evidence="1">Uncharacterized protein</fullName>
    </submittedName>
</protein>
<dbReference type="EMBL" id="CM016762">
    <property type="protein sequence ID" value="TMS37441.1"/>
    <property type="molecule type" value="Genomic_DNA"/>
</dbReference>
<gene>
    <name evidence="1" type="ORF">L596_004374</name>
</gene>
<dbReference type="Proteomes" id="UP000298663">
    <property type="component" value="Chromosome X"/>
</dbReference>
<keyword evidence="2" id="KW-1185">Reference proteome</keyword>